<dbReference type="HOGENOM" id="CLU_512208_0_0_1"/>
<evidence type="ECO:0000256" key="1">
    <source>
        <dbReference type="SAM" id="MobiDB-lite"/>
    </source>
</evidence>
<dbReference type="CTD" id="20249325"/>
<evidence type="ECO:0000256" key="3">
    <source>
        <dbReference type="SAM" id="SignalP"/>
    </source>
</evidence>
<feature type="signal peptide" evidence="3">
    <location>
        <begin position="1"/>
        <end position="22"/>
    </location>
</feature>
<feature type="compositionally biased region" description="Basic and acidic residues" evidence="1">
    <location>
        <begin position="461"/>
        <end position="471"/>
    </location>
</feature>
<evidence type="ECO:0000313" key="6">
    <source>
        <dbReference type="Proteomes" id="UP000030746"/>
    </source>
</evidence>
<feature type="domain" description="DUF7042" evidence="4">
    <location>
        <begin position="164"/>
        <end position="285"/>
    </location>
</feature>
<dbReference type="EMBL" id="KB202367">
    <property type="protein sequence ID" value="ESO90641.1"/>
    <property type="molecule type" value="Genomic_DNA"/>
</dbReference>
<organism evidence="5 6">
    <name type="scientific">Lottia gigantea</name>
    <name type="common">Giant owl limpet</name>
    <dbReference type="NCBI Taxonomy" id="225164"/>
    <lineage>
        <taxon>Eukaryota</taxon>
        <taxon>Metazoa</taxon>
        <taxon>Spiralia</taxon>
        <taxon>Lophotrochozoa</taxon>
        <taxon>Mollusca</taxon>
        <taxon>Gastropoda</taxon>
        <taxon>Patellogastropoda</taxon>
        <taxon>Lottioidea</taxon>
        <taxon>Lottiidae</taxon>
        <taxon>Lottia</taxon>
    </lineage>
</organism>
<feature type="compositionally biased region" description="Basic and acidic residues" evidence="1">
    <location>
        <begin position="352"/>
        <end position="363"/>
    </location>
</feature>
<accession>V4ABF7</accession>
<feature type="region of interest" description="Disordered" evidence="1">
    <location>
        <begin position="444"/>
        <end position="532"/>
    </location>
</feature>
<dbReference type="OrthoDB" id="6075443at2759"/>
<dbReference type="InterPro" id="IPR055470">
    <property type="entry name" value="DUF7042"/>
</dbReference>
<feature type="transmembrane region" description="Helical" evidence="2">
    <location>
        <begin position="325"/>
        <end position="347"/>
    </location>
</feature>
<keyword evidence="3" id="KW-0732">Signal</keyword>
<dbReference type="KEGG" id="lgi:LOTGIDRAFT_233655"/>
<dbReference type="Proteomes" id="UP000030746">
    <property type="component" value="Unassembled WGS sequence"/>
</dbReference>
<dbReference type="RefSeq" id="XP_009058640.1">
    <property type="nucleotide sequence ID" value="XM_009060392.1"/>
</dbReference>
<proteinExistence type="predicted"/>
<feature type="compositionally biased region" description="Polar residues" evidence="1">
    <location>
        <begin position="490"/>
        <end position="512"/>
    </location>
</feature>
<name>V4ABF7_LOTGI</name>
<evidence type="ECO:0000313" key="5">
    <source>
        <dbReference type="EMBL" id="ESO90641.1"/>
    </source>
</evidence>
<dbReference type="Pfam" id="PF23069">
    <property type="entry name" value="DUF7042"/>
    <property type="match status" value="1"/>
</dbReference>
<dbReference type="GeneID" id="20249325"/>
<keyword evidence="2" id="KW-0812">Transmembrane</keyword>
<gene>
    <name evidence="5" type="ORF">LOTGIDRAFT_233655</name>
</gene>
<reference evidence="5 6" key="1">
    <citation type="journal article" date="2013" name="Nature">
        <title>Insights into bilaterian evolution from three spiralian genomes.</title>
        <authorList>
            <person name="Simakov O."/>
            <person name="Marletaz F."/>
            <person name="Cho S.J."/>
            <person name="Edsinger-Gonzales E."/>
            <person name="Havlak P."/>
            <person name="Hellsten U."/>
            <person name="Kuo D.H."/>
            <person name="Larsson T."/>
            <person name="Lv J."/>
            <person name="Arendt D."/>
            <person name="Savage R."/>
            <person name="Osoegawa K."/>
            <person name="de Jong P."/>
            <person name="Grimwood J."/>
            <person name="Chapman J.A."/>
            <person name="Shapiro H."/>
            <person name="Aerts A."/>
            <person name="Otillar R.P."/>
            <person name="Terry A.Y."/>
            <person name="Boore J.L."/>
            <person name="Grigoriev I.V."/>
            <person name="Lindberg D.R."/>
            <person name="Seaver E.C."/>
            <person name="Weisblat D.A."/>
            <person name="Putnam N.H."/>
            <person name="Rokhsar D.S."/>
        </authorList>
    </citation>
    <scope>NUCLEOTIDE SEQUENCE [LARGE SCALE GENOMIC DNA]</scope>
</reference>
<keyword evidence="2" id="KW-1133">Transmembrane helix</keyword>
<feature type="chain" id="PRO_5004717020" description="DUF7042 domain-containing protein" evidence="3">
    <location>
        <begin position="23"/>
        <end position="532"/>
    </location>
</feature>
<feature type="region of interest" description="Disordered" evidence="1">
    <location>
        <begin position="351"/>
        <end position="425"/>
    </location>
</feature>
<evidence type="ECO:0000259" key="4">
    <source>
        <dbReference type="Pfam" id="PF23069"/>
    </source>
</evidence>
<dbReference type="AlphaFoldDB" id="V4ABF7"/>
<evidence type="ECO:0000256" key="2">
    <source>
        <dbReference type="SAM" id="Phobius"/>
    </source>
</evidence>
<sequence>MARRHERYYCWILLTFYQATLCLTCTFPTDLFGTFDSTKEGSLDFNSTTYGQFSIATQSQTFTDLDFTCHINSGTKYVSKSQEFSIFSSAFYAYMCLDITSVSRNLYYYYYATQTLPQANDARVKIFPISTVVGSITDVCDEPTPYQQPYSILLKNDTIITEEMIPCPADLQGYFSYSMNDGANGFCENQTTALDTCTNTSILNFDYNSCNDSILYSATGKLYCLFYQQPSTGVYQITLYNGDNTTDNINTHRFSCMMFEKGVNESYATQYPTECQNSTVMNSTTVPSPGASIVFTHTAGPSTLPSLTTESPTAGAATDISGASLTGGLIGGVIFVAVLIVLIVILMKNNKKSKEEPDTERGKEKTKKSKNTSKVEPQAVPQKTKKRVDRNARPIFTPAPPKSIDDHRPSKQPSSIFDMESEEGLAPSLEKEYTLPIYSDYGDCSDLEDGEQKSPQPTFIESKKIQQRLRDSGIVMTPPPDSTTTPDVQRAQSVMARNSRASKMGSLNSSTLGPPPEPVQGPQYNPVKDTAV</sequence>
<dbReference type="OMA" id="FLYHSYD"/>
<keyword evidence="6" id="KW-1185">Reference proteome</keyword>
<keyword evidence="2" id="KW-0472">Membrane</keyword>
<protein>
    <recommendedName>
        <fullName evidence="4">DUF7042 domain-containing protein</fullName>
    </recommendedName>
</protein>